<protein>
    <recommendedName>
        <fullName evidence="3">Plastid division protein PDV2</fullName>
    </recommendedName>
</protein>
<feature type="region of interest" description="Disordered" evidence="1">
    <location>
        <begin position="172"/>
        <end position="192"/>
    </location>
</feature>
<dbReference type="GO" id="GO:0010020">
    <property type="term" value="P:chloroplast fission"/>
    <property type="evidence" value="ECO:0007669"/>
    <property type="project" value="InterPro"/>
</dbReference>
<reference evidence="2" key="2">
    <citation type="submission" date="2020-07" db="EMBL/GenBank/DDBJ databases">
        <authorList>
            <person name="Vera ALvarez R."/>
            <person name="Arias-Moreno D.M."/>
            <person name="Jimenez-Jacinto V."/>
            <person name="Jimenez-Bremont J.F."/>
            <person name="Swaminathan K."/>
            <person name="Moose S.P."/>
            <person name="Guerrero-Gonzalez M.L."/>
            <person name="Marino-Ramirez L."/>
            <person name="Landsman D."/>
            <person name="Rodriguez-Kessler M."/>
            <person name="Delgado-Sanchez P."/>
        </authorList>
    </citation>
    <scope>NUCLEOTIDE SEQUENCE</scope>
    <source>
        <tissue evidence="2">Cladode</tissue>
    </source>
</reference>
<accession>A0A7C9DT43</accession>
<dbReference type="PANTHER" id="PTHR33600">
    <property type="entry name" value="PLASTID DIVISION PROTEIN PDV2"/>
    <property type="match status" value="1"/>
</dbReference>
<dbReference type="PANTHER" id="PTHR33600:SF3">
    <property type="entry name" value="PLASTID DIVISION PROTEIN PDV2"/>
    <property type="match status" value="1"/>
</dbReference>
<evidence type="ECO:0000256" key="1">
    <source>
        <dbReference type="SAM" id="MobiDB-lite"/>
    </source>
</evidence>
<dbReference type="InterPro" id="IPR038939">
    <property type="entry name" value="PDV1/PDV2"/>
</dbReference>
<name>A0A7C9DT43_OPUST</name>
<evidence type="ECO:0008006" key="3">
    <source>
        <dbReference type="Google" id="ProtNLM"/>
    </source>
</evidence>
<dbReference type="AlphaFoldDB" id="A0A7C9DT43"/>
<sequence>MEMDEERIGLVLLRASELRSKIANCIHKTTSTQNQIQSDGNNLNRGANDPSSSSMGSNDDADEEAEALLNICYAFDSLEAQLASFQALQQQQQYEREAVIGEIEYSRKMLLRKIGEYTGEHLDVIREAEAFASMKVEHSNELLLPPYPTRSRSLVLDNSNLNRFSYTQKLTQNGYNSGELPNGSKRNEPQPSSNKLWSGLKFLVHSTAKTMLTLVGVISLLSLAGFEPRLSKKGANLKSLTHFQQPDAEEKRLVAQCPRGKVPVVEDGEIRCVVKERVEIPFDYVAENADVNYGCG</sequence>
<feature type="region of interest" description="Disordered" evidence="1">
    <location>
        <begin position="30"/>
        <end position="61"/>
    </location>
</feature>
<organism evidence="2">
    <name type="scientific">Opuntia streptacantha</name>
    <name type="common">Prickly pear cactus</name>
    <name type="synonym">Opuntia cardona</name>
    <dbReference type="NCBI Taxonomy" id="393608"/>
    <lineage>
        <taxon>Eukaryota</taxon>
        <taxon>Viridiplantae</taxon>
        <taxon>Streptophyta</taxon>
        <taxon>Embryophyta</taxon>
        <taxon>Tracheophyta</taxon>
        <taxon>Spermatophyta</taxon>
        <taxon>Magnoliopsida</taxon>
        <taxon>eudicotyledons</taxon>
        <taxon>Gunneridae</taxon>
        <taxon>Pentapetalae</taxon>
        <taxon>Caryophyllales</taxon>
        <taxon>Cactineae</taxon>
        <taxon>Cactaceae</taxon>
        <taxon>Opuntioideae</taxon>
        <taxon>Opuntia</taxon>
    </lineage>
</organism>
<feature type="compositionally biased region" description="Polar residues" evidence="1">
    <location>
        <begin position="30"/>
        <end position="57"/>
    </location>
</feature>
<proteinExistence type="predicted"/>
<evidence type="ECO:0000313" key="2">
    <source>
        <dbReference type="EMBL" id="MBA4651041.1"/>
    </source>
</evidence>
<reference evidence="2" key="1">
    <citation type="journal article" date="2013" name="J. Plant Res.">
        <title>Effect of fungi and light on seed germination of three Opuntia species from semiarid lands of central Mexico.</title>
        <authorList>
            <person name="Delgado-Sanchez P."/>
            <person name="Jimenez-Bremont J.F."/>
            <person name="Guerrero-Gonzalez Mde L."/>
            <person name="Flores J."/>
        </authorList>
    </citation>
    <scope>NUCLEOTIDE SEQUENCE</scope>
    <source>
        <tissue evidence="2">Cladode</tissue>
    </source>
</reference>
<dbReference type="EMBL" id="GISG01167969">
    <property type="protein sequence ID" value="MBA4651041.1"/>
    <property type="molecule type" value="Transcribed_RNA"/>
</dbReference>